<keyword evidence="3" id="KW-0175">Coiled coil</keyword>
<dbReference type="InterPro" id="IPR041699">
    <property type="entry name" value="AAA_32"/>
</dbReference>
<evidence type="ECO:0000259" key="4">
    <source>
        <dbReference type="PROSITE" id="PS51786"/>
    </source>
</evidence>
<comment type="similarity">
    <text evidence="2">Belongs to the peptidase S16 family.</text>
</comment>
<dbReference type="Proteomes" id="UP001165492">
    <property type="component" value="Unassembled WGS sequence"/>
</dbReference>
<keyword evidence="1 2" id="KW-0645">Protease</keyword>
<dbReference type="InterPro" id="IPR046843">
    <property type="entry name" value="LonB_AAA-LID"/>
</dbReference>
<feature type="coiled-coil region" evidence="3">
    <location>
        <begin position="217"/>
        <end position="248"/>
    </location>
</feature>
<evidence type="ECO:0000256" key="2">
    <source>
        <dbReference type="PROSITE-ProRule" id="PRU01122"/>
    </source>
</evidence>
<feature type="active site" evidence="2">
    <location>
        <position position="666"/>
    </location>
</feature>
<dbReference type="SUPFAM" id="SSF52540">
    <property type="entry name" value="P-loop containing nucleoside triphosphate hydrolases"/>
    <property type="match status" value="1"/>
</dbReference>
<organism evidence="6 7">
    <name type="scientific">Pelosinus baikalensis</name>
    <dbReference type="NCBI Taxonomy" id="2892015"/>
    <lineage>
        <taxon>Bacteria</taxon>
        <taxon>Bacillati</taxon>
        <taxon>Bacillota</taxon>
        <taxon>Negativicutes</taxon>
        <taxon>Selenomonadales</taxon>
        <taxon>Sporomusaceae</taxon>
        <taxon>Pelosinus</taxon>
    </lineage>
</organism>
<evidence type="ECO:0000313" key="5">
    <source>
        <dbReference type="EMBL" id="MCC5465140.1"/>
    </source>
</evidence>
<dbReference type="InterPro" id="IPR027417">
    <property type="entry name" value="P-loop_NTPase"/>
</dbReference>
<comment type="catalytic activity">
    <reaction evidence="2">
        <text>Hydrolysis of proteins in presence of ATP.</text>
        <dbReference type="EC" id="3.4.21.53"/>
    </reaction>
</comment>
<dbReference type="Gene3D" id="1.10.8.60">
    <property type="match status" value="1"/>
</dbReference>
<feature type="active site" evidence="2">
    <location>
        <position position="709"/>
    </location>
</feature>
<gene>
    <name evidence="5" type="ORF">LMF89_07170</name>
    <name evidence="6" type="ORF">LMF89_07695</name>
</gene>
<dbReference type="Pfam" id="PF20437">
    <property type="entry name" value="LonC_helical"/>
    <property type="match status" value="1"/>
</dbReference>
<dbReference type="InterPro" id="IPR027065">
    <property type="entry name" value="Lon_Prtase"/>
</dbReference>
<keyword evidence="2" id="KW-0378">Hydrolase</keyword>
<dbReference type="Pfam" id="PF05362">
    <property type="entry name" value="Lon_C"/>
    <property type="match status" value="1"/>
</dbReference>
<comment type="caution">
    <text evidence="6">The sequence shown here is derived from an EMBL/GenBank/DDBJ whole genome shotgun (WGS) entry which is preliminary data.</text>
</comment>
<dbReference type="Pfam" id="PF13654">
    <property type="entry name" value="AAA_32"/>
    <property type="match status" value="1"/>
</dbReference>
<dbReference type="InterPro" id="IPR008269">
    <property type="entry name" value="Lon_proteolytic"/>
</dbReference>
<reference evidence="6" key="1">
    <citation type="submission" date="2021-11" db="EMBL/GenBank/DDBJ databases">
        <title>Description of a new species Pelosinus isolated from the bottom sediments of Lake Baikal.</title>
        <authorList>
            <person name="Zakharyuk A."/>
        </authorList>
    </citation>
    <scope>NUCLEOTIDE SEQUENCE</scope>
    <source>
        <strain evidence="6">Bkl1</strain>
    </source>
</reference>
<dbReference type="PANTHER" id="PTHR10046">
    <property type="entry name" value="ATP DEPENDENT LON PROTEASE FAMILY MEMBER"/>
    <property type="match status" value="1"/>
</dbReference>
<dbReference type="Gene3D" id="3.40.50.300">
    <property type="entry name" value="P-loop containing nucleotide triphosphate hydrolases"/>
    <property type="match status" value="2"/>
</dbReference>
<evidence type="ECO:0000256" key="3">
    <source>
        <dbReference type="SAM" id="Coils"/>
    </source>
</evidence>
<keyword evidence="2" id="KW-0720">Serine protease</keyword>
<dbReference type="EMBL" id="JAJHJB010000007">
    <property type="protein sequence ID" value="MCC5465245.1"/>
    <property type="molecule type" value="Genomic_DNA"/>
</dbReference>
<dbReference type="PROSITE" id="PS51786">
    <property type="entry name" value="LON_PROTEOLYTIC"/>
    <property type="match status" value="1"/>
</dbReference>
<accession>A0ABS8HPY0</accession>
<dbReference type="InterPro" id="IPR046844">
    <property type="entry name" value="Lon-like_helical"/>
</dbReference>
<dbReference type="Pfam" id="PF20436">
    <property type="entry name" value="LonB_AAA-LID"/>
    <property type="match status" value="1"/>
</dbReference>
<keyword evidence="7" id="KW-1185">Reference proteome</keyword>
<dbReference type="EMBL" id="JAJHJB010000007">
    <property type="protein sequence ID" value="MCC5465140.1"/>
    <property type="molecule type" value="Genomic_DNA"/>
</dbReference>
<dbReference type="InterPro" id="IPR014721">
    <property type="entry name" value="Ribsml_uS5_D2-typ_fold_subgr"/>
</dbReference>
<proteinExistence type="inferred from homology"/>
<dbReference type="Gene3D" id="3.30.230.10">
    <property type="match status" value="1"/>
</dbReference>
<sequence>MWKKGADMMTKYPELPVNKLRFTCDENLFHFETTASISPLDVMIGQKRAVKAVEFGLFAKNHGYNIFISGLVGTGKITYAKAAVAKVAKEQERPGDWCYVNNFKNSSQPIALLLPAGMGHVFCKDIEGLIEDIKTEVGKVFSSDDYESAKNNTIKSFQERRTLIIDSFNEKASENGILPQWSTTGFVGMPMKDGKTLTPEEFQSLEKEEREATEKKILAVHEKAMEVVRRMQELEREMREEIRKLDGKVGLFAAGSMIDEVRQKYQDHSAVVEYLEAVKEDVVKNINDFKNSSGDDDHSNPLAFLKKNTQDSIRDKYKVNLLVDNRELKGAPVIVEANPTYYNLVGRVEYETRMGMVSTDFTMIKAGALHKANGGYLILNVRDVLTNIGAWEALKRILKTQKLFVENLSEQYGMMAMASLKPQPVPINVKVILIGNPYLYYLMYNYDEDFCKLFKIHADFDTQMDSNMDNVQKMAEFISSAIESKKLKHFDRSAVARVVEYSCRLAGSQKKLTTRFSEVVKILCEADIWATMNQNDIVTGEHVKQAIEEKKYRSNKYEEHLQEMVADGKLMIDTKDKKIGQVNGLAVMAVGEHMFGKPSRITANTYMGKSGIVNIERETKMSGTSHTKGVLILSGYIGQKYAQKYPLALTASLTFEQLYGGIDGDSASSTELYALLSSLASVPIKQSIAVTGSVNQKGEVQPIGGVTEKIEGFFSICKMRGLTGEQGVMIPHQNVDELVLNDEVIEAVKQGQFHIYTVKTIDEGIELLTDVPAGECRVDGTYPPGSIHYLVTQKLKEYTDSFITLSKAAADAKH</sequence>
<protein>
    <recommendedName>
        <fullName evidence="2">endopeptidase La</fullName>
        <ecNumber evidence="2">3.4.21.53</ecNumber>
    </recommendedName>
</protein>
<dbReference type="SUPFAM" id="SSF54211">
    <property type="entry name" value="Ribosomal protein S5 domain 2-like"/>
    <property type="match status" value="1"/>
</dbReference>
<name>A0ABS8HPY0_9FIRM</name>
<evidence type="ECO:0000256" key="1">
    <source>
        <dbReference type="ARBA" id="ARBA00022670"/>
    </source>
</evidence>
<dbReference type="EC" id="3.4.21.53" evidence="2"/>
<dbReference type="InterPro" id="IPR020568">
    <property type="entry name" value="Ribosomal_Su5_D2-typ_SF"/>
</dbReference>
<evidence type="ECO:0000313" key="7">
    <source>
        <dbReference type="Proteomes" id="UP001165492"/>
    </source>
</evidence>
<evidence type="ECO:0000313" key="6">
    <source>
        <dbReference type="EMBL" id="MCC5465245.1"/>
    </source>
</evidence>
<dbReference type="PRINTS" id="PR00830">
    <property type="entry name" value="ENDOLAPTASE"/>
</dbReference>
<feature type="domain" description="Lon proteolytic" evidence="4">
    <location>
        <begin position="576"/>
        <end position="771"/>
    </location>
</feature>